<gene>
    <name evidence="2" type="ORF">ESB00_07050</name>
</gene>
<dbReference type="Proteomes" id="UP000290218">
    <property type="component" value="Unassembled WGS sequence"/>
</dbReference>
<name>A0A4Q1C9K3_9BACT</name>
<evidence type="ECO:0008006" key="4">
    <source>
        <dbReference type="Google" id="ProtNLM"/>
    </source>
</evidence>
<dbReference type="InterPro" id="IPR036814">
    <property type="entry name" value="YqcC-like_sf"/>
</dbReference>
<dbReference type="AlphaFoldDB" id="A0A4Q1C9K3"/>
<dbReference type="SUPFAM" id="SSF158452">
    <property type="entry name" value="YqcC-like"/>
    <property type="match status" value="1"/>
</dbReference>
<dbReference type="OrthoDB" id="277943at2"/>
<organism evidence="2 3">
    <name type="scientific">Oleiharenicola lentus</name>
    <dbReference type="NCBI Taxonomy" id="2508720"/>
    <lineage>
        <taxon>Bacteria</taxon>
        <taxon>Pseudomonadati</taxon>
        <taxon>Verrucomicrobiota</taxon>
        <taxon>Opitutia</taxon>
        <taxon>Opitutales</taxon>
        <taxon>Opitutaceae</taxon>
        <taxon>Oleiharenicola</taxon>
    </lineage>
</organism>
<protein>
    <recommendedName>
        <fullName evidence="4">YqcC family protein</fullName>
    </recommendedName>
</protein>
<comment type="caution">
    <text evidence="2">The sequence shown here is derived from an EMBL/GenBank/DDBJ whole genome shotgun (WGS) entry which is preliminary data.</text>
</comment>
<evidence type="ECO:0000256" key="1">
    <source>
        <dbReference type="SAM" id="MobiDB-lite"/>
    </source>
</evidence>
<evidence type="ECO:0000313" key="2">
    <source>
        <dbReference type="EMBL" id="RXK55638.1"/>
    </source>
</evidence>
<dbReference type="RefSeq" id="WP_129047003.1">
    <property type="nucleotide sequence ID" value="NZ_SDHX01000001.1"/>
</dbReference>
<feature type="region of interest" description="Disordered" evidence="1">
    <location>
        <begin position="142"/>
        <end position="164"/>
    </location>
</feature>
<evidence type="ECO:0000313" key="3">
    <source>
        <dbReference type="Proteomes" id="UP000290218"/>
    </source>
</evidence>
<dbReference type="Gene3D" id="1.20.1440.40">
    <property type="entry name" value="YqcC-like"/>
    <property type="match status" value="1"/>
</dbReference>
<proteinExistence type="predicted"/>
<accession>A0A4Q1C9K3</accession>
<dbReference type="EMBL" id="SDHX01000001">
    <property type="protein sequence ID" value="RXK55638.1"/>
    <property type="molecule type" value="Genomic_DNA"/>
</dbReference>
<keyword evidence="3" id="KW-1185">Reference proteome</keyword>
<reference evidence="2 3" key="1">
    <citation type="submission" date="2019-01" db="EMBL/GenBank/DDBJ databases">
        <title>Lacunisphaera sp. strain TWA-58.</title>
        <authorList>
            <person name="Chen W.-M."/>
        </authorList>
    </citation>
    <scope>NUCLEOTIDE SEQUENCE [LARGE SCALE GENOMIC DNA]</scope>
    <source>
        <strain evidence="2 3">TWA-58</strain>
    </source>
</reference>
<sequence length="164" mass="18425">MSELKRSAEKTSMFSLFQKKFPPVADFDSKKKEVVAAHYKKVLDVIDLIEAEMKRIGYWTVGECPPLDPKQIYSGISYPAWLQFVFLPGVRRGVEAGDLRAIPQYRVGLAALRQYDYHSEIPEAHPLMNLCFELEKALPPLEELRGPNQPPEPMAGLAPGHGSS</sequence>